<dbReference type="FunCoup" id="Q20244">
    <property type="interactions" value="2"/>
</dbReference>
<keyword evidence="3" id="KW-1185">Reference proteome</keyword>
<evidence type="ECO:0000256" key="1">
    <source>
        <dbReference type="SAM" id="Phobius"/>
    </source>
</evidence>
<feature type="transmembrane region" description="Helical" evidence="1">
    <location>
        <begin position="204"/>
        <end position="226"/>
    </location>
</feature>
<proteinExistence type="predicted"/>
<dbReference type="SUPFAM" id="SSF81321">
    <property type="entry name" value="Family A G protein-coupled receptor-like"/>
    <property type="match status" value="1"/>
</dbReference>
<dbReference type="RefSeq" id="NP_506535.2">
    <property type="nucleotide sequence ID" value="NM_074134.2"/>
</dbReference>
<dbReference type="CTD" id="185568"/>
<dbReference type="AGR" id="WB:WBGene00009603"/>
<dbReference type="SMR" id="Q20244"/>
<dbReference type="Gene3D" id="1.20.1070.10">
    <property type="entry name" value="Rhodopsin 7-helix transmembrane proteins"/>
    <property type="match status" value="1"/>
</dbReference>
<dbReference type="GeneID" id="185568"/>
<dbReference type="PANTHER" id="PTHR23021">
    <property type="entry name" value="SERPENTINE RECEPTOR, CLASS T"/>
    <property type="match status" value="1"/>
</dbReference>
<dbReference type="PaxDb" id="6239-F40G12.8"/>
<keyword evidence="1" id="KW-0812">Transmembrane</keyword>
<protein>
    <submittedName>
        <fullName evidence="2">Serpentine Receptor, class T</fullName>
    </submittedName>
</protein>
<dbReference type="HOGENOM" id="CLU_053041_3_0_1"/>
<feature type="transmembrane region" description="Helical" evidence="1">
    <location>
        <begin position="154"/>
        <end position="173"/>
    </location>
</feature>
<dbReference type="InParanoid" id="Q20244"/>
<accession>Q20244</accession>
<evidence type="ECO:0000313" key="4">
    <source>
        <dbReference type="WormBase" id="F40G12.8"/>
    </source>
</evidence>
<dbReference type="Proteomes" id="UP000001940">
    <property type="component" value="Chromosome V"/>
</dbReference>
<dbReference type="PANTHER" id="PTHR23021:SF11">
    <property type="entry name" value="SERPENTINE RECEPTOR, CLASS T"/>
    <property type="match status" value="1"/>
</dbReference>
<dbReference type="WormBase" id="F40G12.8">
    <property type="protein sequence ID" value="CE37836"/>
    <property type="gene ID" value="WBGene00009603"/>
    <property type="gene designation" value="srt-33"/>
</dbReference>
<feature type="transmembrane region" description="Helical" evidence="1">
    <location>
        <begin position="246"/>
        <end position="265"/>
    </location>
</feature>
<dbReference type="KEGG" id="cel:CELE_F40G12.8"/>
<keyword evidence="1" id="KW-1133">Transmembrane helix</keyword>
<gene>
    <name evidence="2 4" type="primary">srt-33</name>
    <name evidence="2" type="ORF">CELE_F40G12.8</name>
    <name evidence="4" type="ORF">F40G12.8</name>
</gene>
<dbReference type="eggNOG" id="ENOG502SNCU">
    <property type="taxonomic scope" value="Eukaryota"/>
</dbReference>
<evidence type="ECO:0000313" key="2">
    <source>
        <dbReference type="EMBL" id="CAB01181.2"/>
    </source>
</evidence>
<dbReference type="EMBL" id="BX284605">
    <property type="protein sequence ID" value="CAB01181.2"/>
    <property type="molecule type" value="Genomic_DNA"/>
</dbReference>
<dbReference type="PhylomeDB" id="Q20244"/>
<organism evidence="2 3">
    <name type="scientific">Caenorhabditis elegans</name>
    <dbReference type="NCBI Taxonomy" id="6239"/>
    <lineage>
        <taxon>Eukaryota</taxon>
        <taxon>Metazoa</taxon>
        <taxon>Ecdysozoa</taxon>
        <taxon>Nematoda</taxon>
        <taxon>Chromadorea</taxon>
        <taxon>Rhabditida</taxon>
        <taxon>Rhabditina</taxon>
        <taxon>Rhabditomorpha</taxon>
        <taxon>Rhabditoidea</taxon>
        <taxon>Rhabditidae</taxon>
        <taxon>Peloderinae</taxon>
        <taxon>Caenorhabditis</taxon>
    </lineage>
</organism>
<feature type="transmembrane region" description="Helical" evidence="1">
    <location>
        <begin position="110"/>
        <end position="133"/>
    </location>
</feature>
<keyword evidence="1" id="KW-0472">Membrane</keyword>
<dbReference type="Pfam" id="PF10321">
    <property type="entry name" value="7TM_GPCR_Srt"/>
    <property type="match status" value="1"/>
</dbReference>
<keyword evidence="2" id="KW-0675">Receptor</keyword>
<dbReference type="STRING" id="6239.F40G12.8.1"/>
<sequence>MDQVYKYGSVLSIPLYNCSFKNLTSEQWSEKYGERRPILGIVEATYGILINILYIPVFLVMFEKKQFSMSCYKIMALLASVDFGSIIVNCIITGFLAYQGAVFCAYPNLIYISGTVGKGFWYCSCLTTILLVANRSLDLTFPDFGRVIFDGKKTYILLIFPIVYGIWFLWYNAPIVFTSTFHSWFFDPMIFEGRAVEYDNFPVFFNNLLVVVSTCFLYALFCTVLIAKGKHAKAGSTSKTVSRQIVFQSTLICAVNFLTSAIYVIENYIAVPFWIVISGQFCWQLGSAAPLLIYFIFNKTIRNGVWIKTGLKTVRRKNTISTLQKNQSRMISLIHSTQQI</sequence>
<feature type="transmembrane region" description="Helical" evidence="1">
    <location>
        <begin position="38"/>
        <end position="62"/>
    </location>
</feature>
<reference evidence="2 3" key="1">
    <citation type="journal article" date="1998" name="Science">
        <title>Genome sequence of the nematode C. elegans: a platform for investigating biology.</title>
        <authorList>
            <consortium name="The C. elegans sequencing consortium"/>
            <person name="Sulson J.E."/>
            <person name="Waterston R."/>
        </authorList>
    </citation>
    <scope>NUCLEOTIDE SEQUENCE [LARGE SCALE GENOMIC DNA]</scope>
    <source>
        <strain evidence="2 3">Bristol N2</strain>
    </source>
</reference>
<name>Q20244_CAEEL</name>
<feature type="transmembrane region" description="Helical" evidence="1">
    <location>
        <begin position="74"/>
        <end position="98"/>
    </location>
</feature>
<feature type="transmembrane region" description="Helical" evidence="1">
    <location>
        <begin position="271"/>
        <end position="297"/>
    </location>
</feature>
<evidence type="ECO:0000313" key="3">
    <source>
        <dbReference type="Proteomes" id="UP000001940"/>
    </source>
</evidence>
<dbReference type="OMA" id="IRNGVWI"/>
<dbReference type="PIR" id="T22052">
    <property type="entry name" value="T22052"/>
</dbReference>
<dbReference type="InterPro" id="IPR019425">
    <property type="entry name" value="7TM_GPCR_serpentine_rcpt_Srt"/>
</dbReference>
<dbReference type="UCSC" id="F40G12.8">
    <property type="organism name" value="c. elegans"/>
</dbReference>
<dbReference type="AlphaFoldDB" id="Q20244"/>